<accession>A0A1X2IPG8</accession>
<dbReference type="InterPro" id="IPR038497">
    <property type="entry name" value="ATPase_V1-cplx_hsu_C_sf"/>
</dbReference>
<dbReference type="InterPro" id="IPR011987">
    <property type="entry name" value="ATPase_V1-cplx_hsu_C"/>
</dbReference>
<dbReference type="GO" id="GO:0000221">
    <property type="term" value="C:vacuolar proton-transporting V-type ATPase, V1 domain"/>
    <property type="evidence" value="ECO:0007669"/>
    <property type="project" value="UniProtKB-UniRule"/>
</dbReference>
<dbReference type="PANTHER" id="PTHR10698">
    <property type="entry name" value="V-TYPE PROTON ATPASE SUBUNIT H"/>
    <property type="match status" value="1"/>
</dbReference>
<proteinExistence type="inferred from homology"/>
<protein>
    <recommendedName>
        <fullName evidence="5">V-type proton ATPase subunit H</fullName>
    </recommendedName>
</protein>
<feature type="domain" description="ATPase V1 complex subunit H C-terminal" evidence="6">
    <location>
        <begin position="349"/>
        <end position="461"/>
    </location>
</feature>
<dbReference type="InterPro" id="IPR011989">
    <property type="entry name" value="ARM-like"/>
</dbReference>
<dbReference type="Proteomes" id="UP000193560">
    <property type="component" value="Unassembled WGS sequence"/>
</dbReference>
<keyword evidence="8" id="KW-1185">Reference proteome</keyword>
<comment type="similarity">
    <text evidence="1 5">Belongs to the V-ATPase H subunit family.</text>
</comment>
<evidence type="ECO:0000256" key="1">
    <source>
        <dbReference type="ARBA" id="ARBA00008613"/>
    </source>
</evidence>
<evidence type="ECO:0000256" key="3">
    <source>
        <dbReference type="ARBA" id="ARBA00022781"/>
    </source>
</evidence>
<evidence type="ECO:0000313" key="7">
    <source>
        <dbReference type="EMBL" id="ORZ19914.1"/>
    </source>
</evidence>
<dbReference type="Pfam" id="PF03224">
    <property type="entry name" value="V-ATPase_H_N"/>
    <property type="match status" value="1"/>
</dbReference>
<dbReference type="EMBL" id="MCGE01000007">
    <property type="protein sequence ID" value="ORZ19914.1"/>
    <property type="molecule type" value="Genomic_DNA"/>
</dbReference>
<evidence type="ECO:0000313" key="8">
    <source>
        <dbReference type="Proteomes" id="UP000193560"/>
    </source>
</evidence>
<keyword evidence="2 5" id="KW-0813">Transport</keyword>
<comment type="caution">
    <text evidence="7">The sequence shown here is derived from an EMBL/GenBank/DDBJ whole genome shotgun (WGS) entry which is preliminary data.</text>
</comment>
<evidence type="ECO:0000256" key="2">
    <source>
        <dbReference type="ARBA" id="ARBA00022448"/>
    </source>
</evidence>
<dbReference type="STRING" id="90262.A0A1X2IPG8"/>
<gene>
    <name evidence="7" type="ORF">BCR42DRAFT_410793</name>
</gene>
<dbReference type="SUPFAM" id="SSF48371">
    <property type="entry name" value="ARM repeat"/>
    <property type="match status" value="1"/>
</dbReference>
<organism evidence="7 8">
    <name type="scientific">Absidia repens</name>
    <dbReference type="NCBI Taxonomy" id="90262"/>
    <lineage>
        <taxon>Eukaryota</taxon>
        <taxon>Fungi</taxon>
        <taxon>Fungi incertae sedis</taxon>
        <taxon>Mucoromycota</taxon>
        <taxon>Mucoromycotina</taxon>
        <taxon>Mucoromycetes</taxon>
        <taxon>Mucorales</taxon>
        <taxon>Cunninghamellaceae</taxon>
        <taxon>Absidia</taxon>
    </lineage>
</organism>
<comment type="subunit">
    <text evidence="5">V-ATPase is a heteromultimeric enzyme made up of two complexes: the ATP-hydrolytic V1 complex and the proton translocation V0 complex.</text>
</comment>
<keyword evidence="4 5" id="KW-0406">Ion transport</keyword>
<dbReference type="GO" id="GO:0046961">
    <property type="term" value="F:proton-transporting ATPase activity, rotational mechanism"/>
    <property type="evidence" value="ECO:0007669"/>
    <property type="project" value="UniProtKB-UniRule"/>
</dbReference>
<evidence type="ECO:0000256" key="4">
    <source>
        <dbReference type="ARBA" id="ARBA00023065"/>
    </source>
</evidence>
<dbReference type="GO" id="GO:0000329">
    <property type="term" value="C:fungal-type vacuole membrane"/>
    <property type="evidence" value="ECO:0007669"/>
    <property type="project" value="TreeGrafter"/>
</dbReference>
<dbReference type="InterPro" id="IPR004908">
    <property type="entry name" value="ATPase_V1-cplx_hsu"/>
</dbReference>
<evidence type="ECO:0000259" key="6">
    <source>
        <dbReference type="Pfam" id="PF11698"/>
    </source>
</evidence>
<dbReference type="PANTHER" id="PTHR10698:SF0">
    <property type="entry name" value="V-TYPE PROTON ATPASE SUBUNIT H"/>
    <property type="match status" value="1"/>
</dbReference>
<name>A0A1X2IPG8_9FUNG</name>
<dbReference type="OrthoDB" id="10263554at2759"/>
<dbReference type="Pfam" id="PF11698">
    <property type="entry name" value="V-ATPase_H_C"/>
    <property type="match status" value="1"/>
</dbReference>
<dbReference type="InterPro" id="IPR016024">
    <property type="entry name" value="ARM-type_fold"/>
</dbReference>
<dbReference type="Gene3D" id="1.25.40.150">
    <property type="entry name" value="V-type ATPase, subunit H, C-terminal domain"/>
    <property type="match status" value="1"/>
</dbReference>
<evidence type="ECO:0000256" key="5">
    <source>
        <dbReference type="PIRNR" id="PIRNR032184"/>
    </source>
</evidence>
<dbReference type="AlphaFoldDB" id="A0A1X2IPG8"/>
<comment type="function">
    <text evidence="5">Subunit of the V1 complex of vacuolar(H+)-ATPase (V-ATPase), a multisubunit enzyme composed of a peripheral complex (V1) that hydrolyzes ATP and a membrane integral complex (V0) that translocates protons. V-ATPase is responsible for acidifying and maintaining the pH of intracellular compartments.</text>
</comment>
<dbReference type="PIRSF" id="PIRSF032184">
    <property type="entry name" value="ATPase_V1_H"/>
    <property type="match status" value="1"/>
</dbReference>
<dbReference type="Gene3D" id="1.25.10.10">
    <property type="entry name" value="Leucine-rich Repeat Variant"/>
    <property type="match status" value="1"/>
</dbReference>
<keyword evidence="3 5" id="KW-0375">Hydrogen ion transport</keyword>
<reference evidence="7 8" key="1">
    <citation type="submission" date="2016-07" db="EMBL/GenBank/DDBJ databases">
        <title>Pervasive Adenine N6-methylation of Active Genes in Fungi.</title>
        <authorList>
            <consortium name="DOE Joint Genome Institute"/>
            <person name="Mondo S.J."/>
            <person name="Dannebaum R.O."/>
            <person name="Kuo R.C."/>
            <person name="Labutti K."/>
            <person name="Haridas S."/>
            <person name="Kuo A."/>
            <person name="Salamov A."/>
            <person name="Ahrendt S.R."/>
            <person name="Lipzen A."/>
            <person name="Sullivan W."/>
            <person name="Andreopoulos W.B."/>
            <person name="Clum A."/>
            <person name="Lindquist E."/>
            <person name="Daum C."/>
            <person name="Ramamoorthy G.K."/>
            <person name="Gryganskyi A."/>
            <person name="Culley D."/>
            <person name="Magnuson J.K."/>
            <person name="James T.Y."/>
            <person name="O'Malley M.A."/>
            <person name="Stajich J.E."/>
            <person name="Spatafora J.W."/>
            <person name="Visel A."/>
            <person name="Grigoriev I.V."/>
        </authorList>
    </citation>
    <scope>NUCLEOTIDE SEQUENCE [LARGE SCALE GENOMIC DNA]</scope>
    <source>
        <strain evidence="7 8">NRRL 1336</strain>
    </source>
</reference>
<sequence>MLSSQDISTITADTTTLDEACQHDLIETLSSTYSVISHSYLEESIQLIKETALPWQEYQQSGLLTADEVAMIQHVENASPEEIDLIMNEHGVHYAGLYLDLMVNLARVDAVKRVLVLIQDMLDGHEDERIALFHQASQGNPNYPFTPFHKALSINDEFIGVQAGKILALLICSTDQRDVDIEGLFRWMTFQLQSTKPYVVDLNVQILNCLFHIPAYRLIFWRTLHAMDSLISVLRRGSSDPQKTYQVLFALWLLSFQSTIAAHVNKKYDVIPTLMEIAKSAVKEKVIRITIAIFKNLIERAPKNNLAAMLVADLLSFVQHLSTRKWSDQELIEDIAYIQQELQENFQSLTTFEVYASEVETGKLEWSPPHQSETFWKQNADKLNDHDHQLLKQLARLLNVTLQSSVLAIACHDLGQYVKYVSKDGKRQLEKVGAKQKIMELMTHQDQQVRYQALTATQKYFAMVS</sequence>